<evidence type="ECO:0000256" key="1">
    <source>
        <dbReference type="ARBA" id="ARBA00022692"/>
    </source>
</evidence>
<dbReference type="InterPro" id="IPR003660">
    <property type="entry name" value="HAMP_dom"/>
</dbReference>
<comment type="similarity">
    <text evidence="4">Belongs to the methyl-accepting chemotaxis (MCP) protein family.</text>
</comment>
<dbReference type="Gene3D" id="1.10.287.950">
    <property type="entry name" value="Methyl-accepting chemotaxis protein"/>
    <property type="match status" value="1"/>
</dbReference>
<evidence type="ECO:0000313" key="9">
    <source>
        <dbReference type="EMBL" id="QDB80628.1"/>
    </source>
</evidence>
<dbReference type="SUPFAM" id="SSF58104">
    <property type="entry name" value="Methyl-accepting chemotaxis protein (MCP) signaling domain"/>
    <property type="match status" value="1"/>
</dbReference>
<feature type="domain" description="HAMP" evidence="8">
    <location>
        <begin position="175"/>
        <end position="228"/>
    </location>
</feature>
<name>A0ABX5VR00_9MICO</name>
<feature type="transmembrane region" description="Helical" evidence="6">
    <location>
        <begin position="150"/>
        <end position="173"/>
    </location>
</feature>
<dbReference type="PANTHER" id="PTHR32089:SF112">
    <property type="entry name" value="LYSOZYME-LIKE PROTEIN-RELATED"/>
    <property type="match status" value="1"/>
</dbReference>
<gene>
    <name evidence="9" type="ORF">FE251_01465</name>
</gene>
<dbReference type="Pfam" id="PF00672">
    <property type="entry name" value="HAMP"/>
    <property type="match status" value="1"/>
</dbReference>
<dbReference type="PANTHER" id="PTHR32089">
    <property type="entry name" value="METHYL-ACCEPTING CHEMOTAXIS PROTEIN MCPB"/>
    <property type="match status" value="1"/>
</dbReference>
<evidence type="ECO:0000256" key="6">
    <source>
        <dbReference type="SAM" id="Phobius"/>
    </source>
</evidence>
<protein>
    <submittedName>
        <fullName evidence="9">Methyl-accepting chemotaxis protein</fullName>
    </submittedName>
</protein>
<dbReference type="SMART" id="SM00304">
    <property type="entry name" value="HAMP"/>
    <property type="match status" value="2"/>
</dbReference>
<evidence type="ECO:0000313" key="10">
    <source>
        <dbReference type="Proteomes" id="UP000313948"/>
    </source>
</evidence>
<dbReference type="InterPro" id="IPR004089">
    <property type="entry name" value="MCPsignal_dom"/>
</dbReference>
<evidence type="ECO:0000256" key="2">
    <source>
        <dbReference type="ARBA" id="ARBA00022989"/>
    </source>
</evidence>
<evidence type="ECO:0000259" key="7">
    <source>
        <dbReference type="PROSITE" id="PS50111"/>
    </source>
</evidence>
<dbReference type="PROSITE" id="PS50885">
    <property type="entry name" value="HAMP"/>
    <property type="match status" value="1"/>
</dbReference>
<proteinExistence type="inferred from homology"/>
<evidence type="ECO:0000256" key="3">
    <source>
        <dbReference type="ARBA" id="ARBA00023224"/>
    </source>
</evidence>
<dbReference type="Pfam" id="PF00015">
    <property type="entry name" value="MCPsignal"/>
    <property type="match status" value="1"/>
</dbReference>
<evidence type="ECO:0000256" key="5">
    <source>
        <dbReference type="PROSITE-ProRule" id="PRU00284"/>
    </source>
</evidence>
<feature type="domain" description="Methyl-accepting transducer" evidence="7">
    <location>
        <begin position="233"/>
        <end position="462"/>
    </location>
</feature>
<accession>A0ABX5VR00</accession>
<organism evidence="9 10">
    <name type="scientific">Georgenia wutianyii</name>
    <dbReference type="NCBI Taxonomy" id="2585135"/>
    <lineage>
        <taxon>Bacteria</taxon>
        <taxon>Bacillati</taxon>
        <taxon>Actinomycetota</taxon>
        <taxon>Actinomycetes</taxon>
        <taxon>Micrococcales</taxon>
        <taxon>Bogoriellaceae</taxon>
        <taxon>Georgenia</taxon>
    </lineage>
</organism>
<reference evidence="9 10" key="1">
    <citation type="submission" date="2019-05" db="EMBL/GenBank/DDBJ databases">
        <title>Georgenia *** sp. nov., and Georgenia *** sp. nov., isolated from the intestinal contents of plateau pika (Ochotona curzoniae) in the Qinghai-Tibet plateau of China.</title>
        <authorList>
            <person name="Tian Z."/>
        </authorList>
    </citation>
    <scope>NUCLEOTIDE SEQUENCE [LARGE SCALE GENOMIC DNA]</scope>
    <source>
        <strain evidence="9 10">Z294</strain>
    </source>
</reference>
<dbReference type="CDD" id="cd06225">
    <property type="entry name" value="HAMP"/>
    <property type="match status" value="1"/>
</dbReference>
<evidence type="ECO:0000256" key="4">
    <source>
        <dbReference type="ARBA" id="ARBA00029447"/>
    </source>
</evidence>
<keyword evidence="2 6" id="KW-1133">Transmembrane helix</keyword>
<keyword evidence="1 6" id="KW-0812">Transmembrane</keyword>
<dbReference type="SMART" id="SM00283">
    <property type="entry name" value="MA"/>
    <property type="match status" value="1"/>
</dbReference>
<evidence type="ECO:0000259" key="8">
    <source>
        <dbReference type="PROSITE" id="PS50885"/>
    </source>
</evidence>
<keyword evidence="10" id="KW-1185">Reference proteome</keyword>
<keyword evidence="3 5" id="KW-0807">Transducer</keyword>
<keyword evidence="6" id="KW-0472">Membrane</keyword>
<dbReference type="EMBL" id="CP040899">
    <property type="protein sequence ID" value="QDB80628.1"/>
    <property type="molecule type" value="Genomic_DNA"/>
</dbReference>
<dbReference type="Proteomes" id="UP000313948">
    <property type="component" value="Chromosome"/>
</dbReference>
<dbReference type="PROSITE" id="PS50111">
    <property type="entry name" value="CHEMOTAXIS_TRANSDUC_2"/>
    <property type="match status" value="1"/>
</dbReference>
<sequence length="491" mass="49576">MAGVGVWGTTSSAQFSTQTLEREVRTAQVVGQIGDVFSQAQYYATASALAPTPDVARAALEGWETRMASLVELTSEYAADLAPDDETATLVGEVRDIAEELRTSGAEGAALAEQMETQLATVRADLDLVAEIHEAQTSAGLSDMRTGARAAVTAALVCALLGAVVMVVGGVVIGRGIARDAARVVATSRAMAAGDLTTSHVQATGRDELGQIARSLAEAQADLRELVAGATGTAQSVAAAAEQLSAAGGTFLTSSEGASAQAGVVAAAAEQVSGNIQTVAAAAEEMGASISEIAVNAAAAAQVAAQASDVAAATTQTVSRLGASSQEIGQVVKVITSIAEQTNLLALNATIEAARAGEAGKGFAVVAGEVKELARETARATEDIARRVESIQVDTTGAVDAITEVARIIAQINDYQLTIASAVEEQNATTAEMSRGVTEAATGSGEIAAGIASVAADTRGASQTLAQLTVATEELARQSADLQTRLARFSC</sequence>